<dbReference type="GO" id="GO:0071356">
    <property type="term" value="P:cellular response to tumor necrosis factor"/>
    <property type="evidence" value="ECO:0007669"/>
    <property type="project" value="TreeGrafter"/>
</dbReference>
<evidence type="ECO:0000256" key="2">
    <source>
        <dbReference type="ARBA" id="ARBA00023043"/>
    </source>
</evidence>
<dbReference type="PANTHER" id="PTHR46680">
    <property type="entry name" value="NF-KAPPA-B INHIBITOR ALPHA"/>
    <property type="match status" value="1"/>
</dbReference>
<dbReference type="InterPro" id="IPR036770">
    <property type="entry name" value="Ankyrin_rpt-contain_sf"/>
</dbReference>
<dbReference type="PROSITE" id="PS50297">
    <property type="entry name" value="ANK_REP_REGION"/>
    <property type="match status" value="3"/>
</dbReference>
<keyword evidence="6" id="KW-1185">Reference proteome</keyword>
<dbReference type="InterPro" id="IPR002110">
    <property type="entry name" value="Ankyrin_rpt"/>
</dbReference>
<dbReference type="Proteomes" id="UP000678499">
    <property type="component" value="Unassembled WGS sequence"/>
</dbReference>
<dbReference type="GO" id="GO:0005829">
    <property type="term" value="C:cytosol"/>
    <property type="evidence" value="ECO:0007669"/>
    <property type="project" value="TreeGrafter"/>
</dbReference>
<dbReference type="InterPro" id="IPR051070">
    <property type="entry name" value="NF-kappa-B_inhibitor"/>
</dbReference>
<feature type="repeat" description="ANK" evidence="3">
    <location>
        <begin position="189"/>
        <end position="210"/>
    </location>
</feature>
<dbReference type="PANTHER" id="PTHR46680:SF3">
    <property type="entry name" value="NF-KAPPA-B INHIBITOR CACTUS"/>
    <property type="match status" value="1"/>
</dbReference>
<gene>
    <name evidence="5" type="ORF">NMOB1V02_LOCUS11330</name>
</gene>
<organism evidence="5">
    <name type="scientific">Notodromas monacha</name>
    <dbReference type="NCBI Taxonomy" id="399045"/>
    <lineage>
        <taxon>Eukaryota</taxon>
        <taxon>Metazoa</taxon>
        <taxon>Ecdysozoa</taxon>
        <taxon>Arthropoda</taxon>
        <taxon>Crustacea</taxon>
        <taxon>Oligostraca</taxon>
        <taxon>Ostracoda</taxon>
        <taxon>Podocopa</taxon>
        <taxon>Podocopida</taxon>
        <taxon>Cypridocopina</taxon>
        <taxon>Cypridoidea</taxon>
        <taxon>Cyprididae</taxon>
        <taxon>Notodromas</taxon>
    </lineage>
</organism>
<keyword evidence="1" id="KW-0677">Repeat</keyword>
<dbReference type="GO" id="GO:0051059">
    <property type="term" value="F:NF-kappaB binding"/>
    <property type="evidence" value="ECO:0007669"/>
    <property type="project" value="TreeGrafter"/>
</dbReference>
<feature type="repeat" description="ANK" evidence="3">
    <location>
        <begin position="275"/>
        <end position="307"/>
    </location>
</feature>
<dbReference type="EMBL" id="OA887972">
    <property type="protein sequence ID" value="CAD7283718.1"/>
    <property type="molecule type" value="Genomic_DNA"/>
</dbReference>
<protein>
    <submittedName>
        <fullName evidence="5">Uncharacterized protein</fullName>
    </submittedName>
</protein>
<evidence type="ECO:0000256" key="4">
    <source>
        <dbReference type="SAM" id="MobiDB-lite"/>
    </source>
</evidence>
<reference evidence="5" key="1">
    <citation type="submission" date="2020-11" db="EMBL/GenBank/DDBJ databases">
        <authorList>
            <person name="Tran Van P."/>
        </authorList>
    </citation>
    <scope>NUCLEOTIDE SEQUENCE</scope>
</reference>
<evidence type="ECO:0000256" key="1">
    <source>
        <dbReference type="ARBA" id="ARBA00022737"/>
    </source>
</evidence>
<proteinExistence type="predicted"/>
<dbReference type="SMART" id="SM00248">
    <property type="entry name" value="ANK"/>
    <property type="match status" value="5"/>
</dbReference>
<dbReference type="SUPFAM" id="SSF48403">
    <property type="entry name" value="Ankyrin repeat"/>
    <property type="match status" value="1"/>
</dbReference>
<sequence>MYQTPSAPSARGSARDNRKDEGSKFNSECLDSGFLSGNLDSASCIIDSDEESPPVGGTRVNISGVSEQSFDKCVDYECLDSGLILDSESGILDETLTEESELKEEDAFALFQEAFSPDEDGDTVLHSAISEGFIAAVFSLVRLAPSGKYLDLKNNLSLSPVHLAVLRSLPWAVRRLVIGGCSLTTRDRNGNTPLHLACNLGDLESVQSLLMPISFQEASLFPKPCPPVHGSSVDFELINTDGLTSLHLAVAGGHFDIVECLLMYGADVNVTDGLSGKSALHVAAEKNFPQMCKYLIHCGADPELESWSGLTAADVALQAGYSDIVDKLCCLGSYTTIDSVDSDEEDYSSDEELANGKL</sequence>
<dbReference type="PRINTS" id="PR01415">
    <property type="entry name" value="ANKYRIN"/>
</dbReference>
<evidence type="ECO:0000313" key="6">
    <source>
        <dbReference type="Proteomes" id="UP000678499"/>
    </source>
</evidence>
<dbReference type="AlphaFoldDB" id="A0A7R9C049"/>
<feature type="compositionally biased region" description="Basic and acidic residues" evidence="4">
    <location>
        <begin position="13"/>
        <end position="23"/>
    </location>
</feature>
<dbReference type="EMBL" id="CAJPEX010005935">
    <property type="protein sequence ID" value="CAG0923870.1"/>
    <property type="molecule type" value="Genomic_DNA"/>
</dbReference>
<accession>A0A7R9C049</accession>
<evidence type="ECO:0000313" key="5">
    <source>
        <dbReference type="EMBL" id="CAD7283718.1"/>
    </source>
</evidence>
<dbReference type="PROSITE" id="PS50088">
    <property type="entry name" value="ANK_REPEAT"/>
    <property type="match status" value="3"/>
</dbReference>
<dbReference type="Pfam" id="PF12796">
    <property type="entry name" value="Ank_2"/>
    <property type="match status" value="2"/>
</dbReference>
<dbReference type="OrthoDB" id="20727at2759"/>
<dbReference type="Gene3D" id="1.25.40.20">
    <property type="entry name" value="Ankyrin repeat-containing domain"/>
    <property type="match status" value="1"/>
</dbReference>
<feature type="repeat" description="ANK" evidence="3">
    <location>
        <begin position="241"/>
        <end position="273"/>
    </location>
</feature>
<name>A0A7R9C049_9CRUS</name>
<feature type="region of interest" description="Disordered" evidence="4">
    <location>
        <begin position="1"/>
        <end position="24"/>
    </location>
</feature>
<keyword evidence="2 3" id="KW-0040">ANK repeat</keyword>
<evidence type="ECO:0000256" key="3">
    <source>
        <dbReference type="PROSITE-ProRule" id="PRU00023"/>
    </source>
</evidence>